<organism evidence="3">
    <name type="scientific">Schistocephalus solidus</name>
    <name type="common">Tapeworm</name>
    <dbReference type="NCBI Taxonomy" id="70667"/>
    <lineage>
        <taxon>Eukaryota</taxon>
        <taxon>Metazoa</taxon>
        <taxon>Spiralia</taxon>
        <taxon>Lophotrochozoa</taxon>
        <taxon>Platyhelminthes</taxon>
        <taxon>Cestoda</taxon>
        <taxon>Eucestoda</taxon>
        <taxon>Diphyllobothriidea</taxon>
        <taxon>Diphyllobothriidae</taxon>
        <taxon>Schistocephalus</taxon>
    </lineage>
</organism>
<dbReference type="WBParaSite" id="SSLN_0001246901-mRNA-1">
    <property type="protein sequence ID" value="SSLN_0001246901-mRNA-1"/>
    <property type="gene ID" value="SSLN_0001246901"/>
</dbReference>
<evidence type="ECO:0000313" key="1">
    <source>
        <dbReference type="EMBL" id="VDL98403.1"/>
    </source>
</evidence>
<evidence type="ECO:0000313" key="2">
    <source>
        <dbReference type="Proteomes" id="UP000275846"/>
    </source>
</evidence>
<dbReference type="Proteomes" id="UP000275846">
    <property type="component" value="Unassembled WGS sequence"/>
</dbReference>
<sequence length="82" mass="9299">MWEWAYWLTGRRTRLRAPQHDLVPITRTAGFTYSWNMEEPSPPDSKSTGQPLYTHNTYTGPTAWSGVSVRLAAFQAKASSKP</sequence>
<gene>
    <name evidence="1" type="ORF">SSLN_LOCUS12018</name>
</gene>
<name>A0A183T6C0_SCHSO</name>
<reference evidence="1 2" key="2">
    <citation type="submission" date="2018-11" db="EMBL/GenBank/DDBJ databases">
        <authorList>
            <consortium name="Pathogen Informatics"/>
        </authorList>
    </citation>
    <scope>NUCLEOTIDE SEQUENCE [LARGE SCALE GENOMIC DNA]</scope>
    <source>
        <strain evidence="1 2">NST_G2</strain>
    </source>
</reference>
<dbReference type="AlphaFoldDB" id="A0A183T6C0"/>
<evidence type="ECO:0000313" key="3">
    <source>
        <dbReference type="WBParaSite" id="SSLN_0001246901-mRNA-1"/>
    </source>
</evidence>
<reference evidence="3" key="1">
    <citation type="submission" date="2016-06" db="UniProtKB">
        <authorList>
            <consortium name="WormBaseParasite"/>
        </authorList>
    </citation>
    <scope>IDENTIFICATION</scope>
</reference>
<proteinExistence type="predicted"/>
<accession>A0A183T6C0</accession>
<protein>
    <submittedName>
        <fullName evidence="3">Fibronectin type-III domain-containing protein</fullName>
    </submittedName>
</protein>
<dbReference type="EMBL" id="UYSU01036959">
    <property type="protein sequence ID" value="VDL98403.1"/>
    <property type="molecule type" value="Genomic_DNA"/>
</dbReference>
<keyword evidence="2" id="KW-1185">Reference proteome</keyword>